<accession>A0A074ZPK5</accession>
<dbReference type="RefSeq" id="XP_009167187.1">
    <property type="nucleotide sequence ID" value="XM_009168923.1"/>
</dbReference>
<dbReference type="Proteomes" id="UP000054324">
    <property type="component" value="Unassembled WGS sequence"/>
</dbReference>
<proteinExistence type="predicted"/>
<evidence type="ECO:0000313" key="1">
    <source>
        <dbReference type="EMBL" id="KER29041.1"/>
    </source>
</evidence>
<keyword evidence="2" id="KW-1185">Reference proteome</keyword>
<dbReference type="KEGG" id="ovi:T265_04230"/>
<dbReference type="CTD" id="20318416"/>
<organism evidence="1 2">
    <name type="scientific">Opisthorchis viverrini</name>
    <name type="common">Southeast Asian liver fluke</name>
    <dbReference type="NCBI Taxonomy" id="6198"/>
    <lineage>
        <taxon>Eukaryota</taxon>
        <taxon>Metazoa</taxon>
        <taxon>Spiralia</taxon>
        <taxon>Lophotrochozoa</taxon>
        <taxon>Platyhelminthes</taxon>
        <taxon>Trematoda</taxon>
        <taxon>Digenea</taxon>
        <taxon>Opisthorchiida</taxon>
        <taxon>Opisthorchiata</taxon>
        <taxon>Opisthorchiidae</taxon>
        <taxon>Opisthorchis</taxon>
    </lineage>
</organism>
<gene>
    <name evidence="1" type="ORF">T265_04230</name>
</gene>
<reference evidence="1 2" key="1">
    <citation type="submission" date="2013-11" db="EMBL/GenBank/DDBJ databases">
        <title>Opisthorchis viverrini - life in the bile duct.</title>
        <authorList>
            <person name="Young N.D."/>
            <person name="Nagarajan N."/>
            <person name="Lin S.J."/>
            <person name="Korhonen P.K."/>
            <person name="Jex A.R."/>
            <person name="Hall R.S."/>
            <person name="Safavi-Hemami H."/>
            <person name="Kaewkong W."/>
            <person name="Bertrand D."/>
            <person name="Gao S."/>
            <person name="Seet Q."/>
            <person name="Wongkham S."/>
            <person name="Teh B.T."/>
            <person name="Wongkham C."/>
            <person name="Intapan P.M."/>
            <person name="Maleewong W."/>
            <person name="Yang X."/>
            <person name="Hu M."/>
            <person name="Wang Z."/>
            <person name="Hofmann A."/>
            <person name="Sternberg P.W."/>
            <person name="Tan P."/>
            <person name="Wang J."/>
            <person name="Gasser R.B."/>
        </authorList>
    </citation>
    <scope>NUCLEOTIDE SEQUENCE [LARGE SCALE GENOMIC DNA]</scope>
</reference>
<name>A0A074ZPK5_OPIVI</name>
<protein>
    <submittedName>
        <fullName evidence="1">Uncharacterized protein</fullName>
    </submittedName>
</protein>
<sequence>MESLTNVPHNGRQAEISSQSTISLLNEKQYKCASVLIIQLDRLAPSNSRLSIVPNKRCVNNSQMKTNVVYVEVADNGLASFVPGANRIRFQG</sequence>
<evidence type="ECO:0000313" key="2">
    <source>
        <dbReference type="Proteomes" id="UP000054324"/>
    </source>
</evidence>
<dbReference type="GeneID" id="20318416"/>
<dbReference type="AlphaFoldDB" id="A0A074ZPK5"/>
<dbReference type="EMBL" id="KL596686">
    <property type="protein sequence ID" value="KER29041.1"/>
    <property type="molecule type" value="Genomic_DNA"/>
</dbReference>